<dbReference type="Gene3D" id="2.170.130.10">
    <property type="entry name" value="TonB-dependent receptor, plug domain"/>
    <property type="match status" value="1"/>
</dbReference>
<dbReference type="RefSeq" id="WP_237382303.1">
    <property type="nucleotide sequence ID" value="NZ_CP071793.1"/>
</dbReference>
<comment type="subcellular location">
    <subcellularLocation>
        <location evidence="1 10">Cell outer membrane</location>
        <topology evidence="1 10">Multi-pass membrane protein</topology>
    </subcellularLocation>
</comment>
<feature type="domain" description="TonB-dependent receptor plug" evidence="14">
    <location>
        <begin position="56"/>
        <end position="168"/>
    </location>
</feature>
<dbReference type="SUPFAM" id="SSF56935">
    <property type="entry name" value="Porins"/>
    <property type="match status" value="1"/>
</dbReference>
<gene>
    <name evidence="15" type="ORF">J3U87_06950</name>
</gene>
<dbReference type="GO" id="GO:0015344">
    <property type="term" value="F:siderophore uptake transmembrane transporter activity"/>
    <property type="evidence" value="ECO:0007669"/>
    <property type="project" value="TreeGrafter"/>
</dbReference>
<evidence type="ECO:0000313" key="16">
    <source>
        <dbReference type="Proteomes" id="UP000663929"/>
    </source>
</evidence>
<accession>A0A8A4TSQ7</accession>
<keyword evidence="2 10" id="KW-0813">Transport</keyword>
<keyword evidence="16" id="KW-1185">Reference proteome</keyword>
<dbReference type="InterPro" id="IPR012910">
    <property type="entry name" value="Plug_dom"/>
</dbReference>
<evidence type="ECO:0000256" key="7">
    <source>
        <dbReference type="ARBA" id="ARBA00023136"/>
    </source>
</evidence>
<reference evidence="15" key="1">
    <citation type="submission" date="2021-03" db="EMBL/GenBank/DDBJ databases">
        <title>Acanthopleuribacteraceae sp. M133.</title>
        <authorList>
            <person name="Wang G."/>
        </authorList>
    </citation>
    <scope>NUCLEOTIDE SEQUENCE</scope>
    <source>
        <strain evidence="15">M133</strain>
    </source>
</reference>
<evidence type="ECO:0000256" key="5">
    <source>
        <dbReference type="ARBA" id="ARBA00022729"/>
    </source>
</evidence>
<feature type="domain" description="TonB-dependent receptor-like beta-barrel" evidence="13">
    <location>
        <begin position="246"/>
        <end position="716"/>
    </location>
</feature>
<organism evidence="15 16">
    <name type="scientific">Sulfidibacter corallicola</name>
    <dbReference type="NCBI Taxonomy" id="2818388"/>
    <lineage>
        <taxon>Bacteria</taxon>
        <taxon>Pseudomonadati</taxon>
        <taxon>Acidobacteriota</taxon>
        <taxon>Holophagae</taxon>
        <taxon>Acanthopleuribacterales</taxon>
        <taxon>Acanthopleuribacteraceae</taxon>
        <taxon>Sulfidibacter</taxon>
    </lineage>
</organism>
<dbReference type="AlphaFoldDB" id="A0A8A4TSQ7"/>
<name>A0A8A4TSQ7_SULCO</name>
<keyword evidence="7 10" id="KW-0472">Membrane</keyword>
<dbReference type="PANTHER" id="PTHR30069">
    <property type="entry name" value="TONB-DEPENDENT OUTER MEMBRANE RECEPTOR"/>
    <property type="match status" value="1"/>
</dbReference>
<evidence type="ECO:0000256" key="11">
    <source>
        <dbReference type="RuleBase" id="RU003357"/>
    </source>
</evidence>
<dbReference type="PROSITE" id="PS52016">
    <property type="entry name" value="TONB_DEPENDENT_REC_3"/>
    <property type="match status" value="1"/>
</dbReference>
<evidence type="ECO:0000256" key="9">
    <source>
        <dbReference type="ARBA" id="ARBA00023237"/>
    </source>
</evidence>
<keyword evidence="4 10" id="KW-0812">Transmembrane</keyword>
<evidence type="ECO:0000256" key="2">
    <source>
        <dbReference type="ARBA" id="ARBA00022448"/>
    </source>
</evidence>
<dbReference type="Gene3D" id="2.40.170.20">
    <property type="entry name" value="TonB-dependent receptor, beta-barrel domain"/>
    <property type="match status" value="1"/>
</dbReference>
<dbReference type="GO" id="GO:0044718">
    <property type="term" value="P:siderophore transmembrane transport"/>
    <property type="evidence" value="ECO:0007669"/>
    <property type="project" value="TreeGrafter"/>
</dbReference>
<proteinExistence type="inferred from homology"/>
<keyword evidence="9 10" id="KW-0998">Cell outer membrane</keyword>
<dbReference type="CDD" id="cd01347">
    <property type="entry name" value="ligand_gated_channel"/>
    <property type="match status" value="1"/>
</dbReference>
<keyword evidence="3 10" id="KW-1134">Transmembrane beta strand</keyword>
<evidence type="ECO:0000256" key="4">
    <source>
        <dbReference type="ARBA" id="ARBA00022692"/>
    </source>
</evidence>
<comment type="similarity">
    <text evidence="10 11">Belongs to the TonB-dependent receptor family.</text>
</comment>
<dbReference type="Pfam" id="PF00593">
    <property type="entry name" value="TonB_dep_Rec_b-barrel"/>
    <property type="match status" value="1"/>
</dbReference>
<evidence type="ECO:0000256" key="3">
    <source>
        <dbReference type="ARBA" id="ARBA00022452"/>
    </source>
</evidence>
<dbReference type="Proteomes" id="UP000663929">
    <property type="component" value="Chromosome"/>
</dbReference>
<dbReference type="Pfam" id="PF07715">
    <property type="entry name" value="Plug"/>
    <property type="match status" value="1"/>
</dbReference>
<keyword evidence="6 11" id="KW-0798">TonB box</keyword>
<dbReference type="EMBL" id="CP071793">
    <property type="protein sequence ID" value="QTD52194.1"/>
    <property type="molecule type" value="Genomic_DNA"/>
</dbReference>
<protein>
    <submittedName>
        <fullName evidence="15">TonB-dependent receptor</fullName>
    </submittedName>
</protein>
<evidence type="ECO:0000256" key="1">
    <source>
        <dbReference type="ARBA" id="ARBA00004571"/>
    </source>
</evidence>
<dbReference type="InterPro" id="IPR000531">
    <property type="entry name" value="Beta-barrel_TonB"/>
</dbReference>
<dbReference type="InterPro" id="IPR037066">
    <property type="entry name" value="Plug_dom_sf"/>
</dbReference>
<dbReference type="PANTHER" id="PTHR30069:SF29">
    <property type="entry name" value="HEMOGLOBIN AND HEMOGLOBIN-HAPTOGLOBIN-BINDING PROTEIN 1-RELATED"/>
    <property type="match status" value="1"/>
</dbReference>
<dbReference type="InterPro" id="IPR039426">
    <property type="entry name" value="TonB-dep_rcpt-like"/>
</dbReference>
<dbReference type="KEGG" id="scor:J3U87_06950"/>
<evidence type="ECO:0000256" key="10">
    <source>
        <dbReference type="PROSITE-ProRule" id="PRU01360"/>
    </source>
</evidence>
<evidence type="ECO:0000259" key="14">
    <source>
        <dbReference type="Pfam" id="PF07715"/>
    </source>
</evidence>
<dbReference type="InterPro" id="IPR036942">
    <property type="entry name" value="Beta-barrel_TonB_sf"/>
</dbReference>
<evidence type="ECO:0000259" key="13">
    <source>
        <dbReference type="Pfam" id="PF00593"/>
    </source>
</evidence>
<feature type="chain" id="PRO_5035251424" evidence="12">
    <location>
        <begin position="21"/>
        <end position="749"/>
    </location>
</feature>
<feature type="signal peptide" evidence="12">
    <location>
        <begin position="1"/>
        <end position="20"/>
    </location>
</feature>
<sequence>MKRLLSALACLVCFHAPILAQPSSSAPPVPPKKSELSLEALLNLKVSIASRMEQDVSEAPSIVSVITAQEIENMGARTLEDVLRTVPGFDTFIDPSISSVTIAVRGVVAAEARNNNIKFLLNGHAHNWMTGGPHHYLIDHFPVDTIDRLEIIRGPGSALYGTSAFVGVVNIITKQTLDTTTVSLKGGSFSSVRGSVNHNARKGDLIFDLKATYYDTDGAEELVDSDSAVVNFGEPFSAAPNDTTREAESFVLQTTLEYQNWQFDFFHTNLERNFAIGLAGASTDENTLEMKAYSAQLSYKRSFADERGEIKARVYYDFFEFFQALELFPEETAGLFSLLYPDSPYPEGESILGQPGVDFAHFGPEIDITYETESGITYHSGLLYKHAELMDPIHYANNNVTGVPLDVNGTTFFPFQYFGSLVNLTDVPAGNWILEEDRSIVAAYVQGVFNFVDLFQVPAESFALTLGVRHDDYDDFGTSTNPRGGVVWSPNEHIFLKLLYGTAFRAPDFNELYQINNPVIRGNPNLDPEELKTAEFQIGFKISQDALITASYFKTDIDNAIQDVTFVEDGVVLERFDNIGSLESEGGELDVKYVHDRGYIYFNFTLQEVTNTTRATLTGTDADGNEVRFQQPVFDVGYIPETIFNLGSYFEVTETIGWNLSLNHTGERDRTEEVGLVDGVPTAMDPREPTPERTLVNSAVSLRMGNWRAKLAGFNLLDEDHRDPDASASIANDLPREGTTFQITLSYDF</sequence>
<evidence type="ECO:0000256" key="8">
    <source>
        <dbReference type="ARBA" id="ARBA00023170"/>
    </source>
</evidence>
<keyword evidence="8 15" id="KW-0675">Receptor</keyword>
<evidence type="ECO:0000256" key="12">
    <source>
        <dbReference type="SAM" id="SignalP"/>
    </source>
</evidence>
<evidence type="ECO:0000256" key="6">
    <source>
        <dbReference type="ARBA" id="ARBA00023077"/>
    </source>
</evidence>
<dbReference type="GO" id="GO:0009279">
    <property type="term" value="C:cell outer membrane"/>
    <property type="evidence" value="ECO:0007669"/>
    <property type="project" value="UniProtKB-SubCell"/>
</dbReference>
<keyword evidence="5 12" id="KW-0732">Signal</keyword>
<evidence type="ECO:0000313" key="15">
    <source>
        <dbReference type="EMBL" id="QTD52194.1"/>
    </source>
</evidence>